<accession>A0A3S0Y123</accession>
<comment type="caution">
    <text evidence="1">The sequence shown here is derived from an EMBL/GenBank/DDBJ whole genome shotgun (WGS) entry which is preliminary data.</text>
</comment>
<reference evidence="2" key="1">
    <citation type="submission" date="2018-11" db="EMBL/GenBank/DDBJ databases">
        <title>Rhizobium chutanense sp. nov., isolated from root nodules of Phaseolus vulgaris in China.</title>
        <authorList>
            <person name="Huo Y."/>
        </authorList>
    </citation>
    <scope>NUCLEOTIDE SEQUENCE [LARGE SCALE GENOMIC DNA]</scope>
    <source>
        <strain evidence="2">CCBAU 65647</strain>
    </source>
</reference>
<keyword evidence="2" id="KW-1185">Reference proteome</keyword>
<protein>
    <recommendedName>
        <fullName evidence="3">Phage capsid protein</fullName>
    </recommendedName>
</protein>
<sequence>MATIGNSFPQLIDMHKGSTEGSVVELLSQQNPILDDAIATECNMGASHRHMIRTGLPSVAWGRLYQGVPQSKATMQQVDDTTGFVEAMSGVDVRLLKLAPDPAKERLTSAAPFMEAMNQEVATGIFYHNTETTPEKFKGLSARYSSYSDTRGTIANQVVNGGGTGSDNTSIWFVTWGDHASSLIYPKGTKAGVSHEDKGEQRVLDESGQPYFRKEDYWCWHVGMFVKDWRYNARVANIDVSNMLAGSVDLWALMRKAYYRLQSRRRDGVASRIAIYMNRDVLEILDVQSSDRSLLAANPNYTGLTHMTVEGKEVRAYRGIPIRETDAILNTEAAVPVAP</sequence>
<dbReference type="Proteomes" id="UP000278823">
    <property type="component" value="Unassembled WGS sequence"/>
</dbReference>
<evidence type="ECO:0000313" key="2">
    <source>
        <dbReference type="Proteomes" id="UP000278823"/>
    </source>
</evidence>
<evidence type="ECO:0008006" key="3">
    <source>
        <dbReference type="Google" id="ProtNLM"/>
    </source>
</evidence>
<dbReference type="InterPro" id="IPR048813">
    <property type="entry name" value="GP7-like"/>
</dbReference>
<dbReference type="RefSeq" id="WP_126924970.1">
    <property type="nucleotide sequence ID" value="NZ_ML133703.1"/>
</dbReference>
<gene>
    <name evidence="1" type="ORF">EFQ99_31605</name>
</gene>
<dbReference type="Pfam" id="PF20911">
    <property type="entry name" value="GP7"/>
    <property type="match status" value="1"/>
</dbReference>
<organism evidence="1 2">
    <name type="scientific">Rhizobium vallis</name>
    <dbReference type="NCBI Taxonomy" id="634290"/>
    <lineage>
        <taxon>Bacteria</taxon>
        <taxon>Pseudomonadati</taxon>
        <taxon>Pseudomonadota</taxon>
        <taxon>Alphaproteobacteria</taxon>
        <taxon>Hyphomicrobiales</taxon>
        <taxon>Rhizobiaceae</taxon>
        <taxon>Rhizobium/Agrobacterium group</taxon>
        <taxon>Rhizobium</taxon>
    </lineage>
</organism>
<dbReference type="AlphaFoldDB" id="A0A3S0Y123"/>
<dbReference type="EMBL" id="RJTH01000020">
    <property type="protein sequence ID" value="RUM19312.1"/>
    <property type="molecule type" value="Genomic_DNA"/>
</dbReference>
<evidence type="ECO:0000313" key="1">
    <source>
        <dbReference type="EMBL" id="RUM19312.1"/>
    </source>
</evidence>
<dbReference type="OrthoDB" id="1630256at2"/>
<proteinExistence type="predicted"/>
<dbReference type="NCBIfam" id="NF045672">
    <property type="entry name" value="MCP_gp7_epsi_15"/>
    <property type="match status" value="1"/>
</dbReference>
<name>A0A3S0Y123_9HYPH</name>